<feature type="domain" description="EF-hand" evidence="4">
    <location>
        <begin position="795"/>
        <end position="830"/>
    </location>
</feature>
<proteinExistence type="predicted"/>
<dbReference type="SMART" id="SM00054">
    <property type="entry name" value="EFh"/>
    <property type="match status" value="7"/>
</dbReference>
<evidence type="ECO:0000256" key="2">
    <source>
        <dbReference type="ARBA" id="ARBA00022837"/>
    </source>
</evidence>
<protein>
    <submittedName>
        <fullName evidence="5">Calmodulin-like protein</fullName>
    </submittedName>
</protein>
<evidence type="ECO:0000256" key="3">
    <source>
        <dbReference type="SAM" id="MobiDB-lite"/>
    </source>
</evidence>
<feature type="region of interest" description="Disordered" evidence="3">
    <location>
        <begin position="140"/>
        <end position="352"/>
    </location>
</feature>
<dbReference type="EMBL" id="CAXAMM010003080">
    <property type="protein sequence ID" value="CAK8998476.1"/>
    <property type="molecule type" value="Genomic_DNA"/>
</dbReference>
<dbReference type="SUPFAM" id="SSF47473">
    <property type="entry name" value="EF-hand"/>
    <property type="match status" value="2"/>
</dbReference>
<dbReference type="Pfam" id="PF13499">
    <property type="entry name" value="EF-hand_7"/>
    <property type="match status" value="2"/>
</dbReference>
<evidence type="ECO:0000256" key="1">
    <source>
        <dbReference type="ARBA" id="ARBA00022737"/>
    </source>
</evidence>
<evidence type="ECO:0000259" key="4">
    <source>
        <dbReference type="PROSITE" id="PS50222"/>
    </source>
</evidence>
<dbReference type="PROSITE" id="PS00018">
    <property type="entry name" value="EF_HAND_1"/>
    <property type="match status" value="3"/>
</dbReference>
<feature type="domain" description="EF-hand" evidence="4">
    <location>
        <begin position="683"/>
        <end position="718"/>
    </location>
</feature>
<feature type="region of interest" description="Disordered" evidence="3">
    <location>
        <begin position="1"/>
        <end position="78"/>
    </location>
</feature>
<feature type="compositionally biased region" description="Polar residues" evidence="3">
    <location>
        <begin position="51"/>
        <end position="68"/>
    </location>
</feature>
<reference evidence="5 6" key="1">
    <citation type="submission" date="2024-02" db="EMBL/GenBank/DDBJ databases">
        <authorList>
            <person name="Chen Y."/>
            <person name="Shah S."/>
            <person name="Dougan E. K."/>
            <person name="Thang M."/>
            <person name="Chan C."/>
        </authorList>
    </citation>
    <scope>NUCLEOTIDE SEQUENCE [LARGE SCALE GENOMIC DNA]</scope>
</reference>
<feature type="domain" description="EF-hand" evidence="4">
    <location>
        <begin position="973"/>
        <end position="1008"/>
    </location>
</feature>
<feature type="compositionally biased region" description="Low complexity" evidence="3">
    <location>
        <begin position="1320"/>
        <end position="1331"/>
    </location>
</feature>
<feature type="compositionally biased region" description="Low complexity" evidence="3">
    <location>
        <begin position="250"/>
        <end position="329"/>
    </location>
</feature>
<dbReference type="PANTHER" id="PTHR23050">
    <property type="entry name" value="CALCIUM BINDING PROTEIN"/>
    <property type="match status" value="1"/>
</dbReference>
<dbReference type="Gene3D" id="1.10.238.10">
    <property type="entry name" value="EF-hand"/>
    <property type="match status" value="4"/>
</dbReference>
<name>A0ABP0I7D0_9DINO</name>
<dbReference type="InterPro" id="IPR018247">
    <property type="entry name" value="EF_Hand_1_Ca_BS"/>
</dbReference>
<dbReference type="InterPro" id="IPR011992">
    <property type="entry name" value="EF-hand-dom_pair"/>
</dbReference>
<dbReference type="InterPro" id="IPR002048">
    <property type="entry name" value="EF_hand_dom"/>
</dbReference>
<dbReference type="Proteomes" id="UP001642464">
    <property type="component" value="Unassembled WGS sequence"/>
</dbReference>
<comment type="caution">
    <text evidence="5">The sequence shown here is derived from an EMBL/GenBank/DDBJ whole genome shotgun (WGS) entry which is preliminary data.</text>
</comment>
<feature type="compositionally biased region" description="Acidic residues" evidence="3">
    <location>
        <begin position="140"/>
        <end position="153"/>
    </location>
</feature>
<dbReference type="PROSITE" id="PS50222">
    <property type="entry name" value="EF_HAND_2"/>
    <property type="match status" value="5"/>
</dbReference>
<dbReference type="Pfam" id="PF13833">
    <property type="entry name" value="EF-hand_8"/>
    <property type="match status" value="1"/>
</dbReference>
<dbReference type="CDD" id="cd00051">
    <property type="entry name" value="EFh"/>
    <property type="match status" value="1"/>
</dbReference>
<keyword evidence="6" id="KW-1185">Reference proteome</keyword>
<gene>
    <name evidence="5" type="ORF">SCF082_LOCUS5662</name>
</gene>
<feature type="domain" description="EF-hand" evidence="4">
    <location>
        <begin position="719"/>
        <end position="754"/>
    </location>
</feature>
<evidence type="ECO:0000313" key="6">
    <source>
        <dbReference type="Proteomes" id="UP001642464"/>
    </source>
</evidence>
<sequence length="1341" mass="148787">MRRFVPLPPGRRDIRSKGSSNARARMMGAKQPPNTKCKPSRPRVSRHTDIGSDTTSSDVDGCQRSTLATDHEPATGKVSDAEYEIFVSEGARMPDIPPADKFVSCRPAPGGVYLILQRDARQELQEPRRCLDVQGTLEELEEEVPEVDEDGPEEGPWSSAKPGWRPIAAGTRPSRQRPVAPHGRVRGEFGNTAWPYGPRRVSLERPHSAQYAKEVPHQNSHPNQRPSSARAALTTAYRPGSARATPLRPSSAASSVRSGSTRPASAQPDPAQPASARPASARPASARPASARPASARPARPASARPASARPASARRAASARRPASARPASTPPGHVKQRPAQRPASAPPMHAPLYSQEARRPQSAPAFRERQSQGFSQMLSTEYSKAMGSVLFQQQDFLDKRAADTSKSAHSQCRTTLMHNWLIAYQKSRLRARMACRPLFGEGSDAKFTFPKTYAPAPPPLTKRKERKERDLEEEIRQIEIALGGPVTREASKASACAEDEDVRPVDTAKSAETTAVGRRGSLLLPIDKGGGLDLTGTIGKKMSLASQSEPKVQPVRTLPFDTPRGAMTPGASTVFNQMSMREPSVGGGTEGTSVSGLDFSEASDFLPTVGMMPKKEMLHKVFHRLADDGEVHKDVLSQSLELLGIRHIKQPWIEKILLSVTRYTTLSLDEYMNFVHAYMDLQSKEYESAFYQLDKDGSGTIEAGELSELLLSIGITPMDHVINELSEEFDVDHSGDMNLEEFCRLLAVINEREGFSKVEYDRFKHAFEIFADEFGCLNTGALFGILGYLGYEMSPEVVTNLVRTVDVDGSGTLSFPEFIFFMRKVREQEVMRLEDELGRLELISRSDKEELLTSLLRVLGYVPDQEAIRDAACDSNINLGKGQTIGGRRNSAQTISLSLVNVDAPTKSQKQLSLSEAYRFLEVYRLREGFTRAEADELKVFFEKFGHESDNMSRISSCDAGRALSWLGYKTSYEEHELLFAEVDIAGTGDISLPEFLKLVRKYRQKELEQIRASYLKMGMVGKDTSADGQHVMKQSMTFLGLRAPTSSMTMTVSRSRTDFKSLAQKMKDAEDARYGILRTAVTKRNQMRVLAQQHFGFSVEEVEVLRRRFQEYDSDGSGTVHSSELRTLCQELVPELSLDPKCRPEILKLLREANAGDGRMSLNEFLGMARQLEDSSRRAKARKEQVALDHLSFTHAQVRDFREIFVEHDDEHRDHLSFQSVVSLLGSLVPLGDRRVQQLAQLWQKNVEKAPTTSDTEEWAIDFPDFMRLMHAVLEIDFCGIKVKSTQIANELEEAKKRSSKARLQDLSTLGRLSTLSASSNSEASDALMPLLDATDPD</sequence>
<accession>A0ABP0I7D0</accession>
<evidence type="ECO:0000313" key="5">
    <source>
        <dbReference type="EMBL" id="CAK8998476.1"/>
    </source>
</evidence>
<feature type="compositionally biased region" description="Polar residues" evidence="3">
    <location>
        <begin position="217"/>
        <end position="227"/>
    </location>
</feature>
<keyword evidence="1" id="KW-0677">Repeat</keyword>
<organism evidence="5 6">
    <name type="scientific">Durusdinium trenchii</name>
    <dbReference type="NCBI Taxonomy" id="1381693"/>
    <lineage>
        <taxon>Eukaryota</taxon>
        <taxon>Sar</taxon>
        <taxon>Alveolata</taxon>
        <taxon>Dinophyceae</taxon>
        <taxon>Suessiales</taxon>
        <taxon>Symbiodiniaceae</taxon>
        <taxon>Durusdinium</taxon>
    </lineage>
</organism>
<keyword evidence="2" id="KW-0106">Calcium</keyword>
<dbReference type="InterPro" id="IPR050145">
    <property type="entry name" value="Centrin_CML-like"/>
</dbReference>
<feature type="region of interest" description="Disordered" evidence="3">
    <location>
        <begin position="451"/>
        <end position="472"/>
    </location>
</feature>
<feature type="region of interest" description="Disordered" evidence="3">
    <location>
        <begin position="1320"/>
        <end position="1341"/>
    </location>
</feature>
<feature type="domain" description="EF-hand" evidence="4">
    <location>
        <begin position="1103"/>
        <end position="1138"/>
    </location>
</feature>